<evidence type="ECO:0000313" key="2">
    <source>
        <dbReference type="Proteomes" id="UP000724148"/>
    </source>
</evidence>
<reference evidence="1" key="1">
    <citation type="submission" date="2020-07" db="EMBL/GenBank/DDBJ databases">
        <title>Huge and variable diversity of episymbiotic CPR bacteria and DPANN archaea in groundwater ecosystems.</title>
        <authorList>
            <person name="He C.Y."/>
            <person name="Keren R."/>
            <person name="Whittaker M."/>
            <person name="Farag I.F."/>
            <person name="Doudna J."/>
            <person name="Cate J.H.D."/>
            <person name="Banfield J.F."/>
        </authorList>
    </citation>
    <scope>NUCLEOTIDE SEQUENCE</scope>
    <source>
        <strain evidence="1">NC_groundwater_193_Ag_S-0.1um_51_7</strain>
    </source>
</reference>
<name>A0A931SCY0_9BACT</name>
<evidence type="ECO:0000313" key="1">
    <source>
        <dbReference type="EMBL" id="MBI2097066.1"/>
    </source>
</evidence>
<proteinExistence type="predicted"/>
<gene>
    <name evidence="1" type="ORF">HYT40_02880</name>
</gene>
<dbReference type="EMBL" id="JACOZA010000076">
    <property type="protein sequence ID" value="MBI2097066.1"/>
    <property type="molecule type" value="Genomic_DNA"/>
</dbReference>
<organism evidence="1 2">
    <name type="scientific">Candidatus Sungiibacteriota bacterium</name>
    <dbReference type="NCBI Taxonomy" id="2750080"/>
    <lineage>
        <taxon>Bacteria</taxon>
        <taxon>Candidatus Sungiibacteriota</taxon>
    </lineage>
</organism>
<sequence>MKKFNPTKLLVLALLALVAVLLALLPKDRRHAGTAFINMENIIHHTSADAGGSVGCVYACDMTEGSTGATDGSSDGTSK</sequence>
<dbReference type="Proteomes" id="UP000724148">
    <property type="component" value="Unassembled WGS sequence"/>
</dbReference>
<comment type="caution">
    <text evidence="1">The sequence shown here is derived from an EMBL/GenBank/DDBJ whole genome shotgun (WGS) entry which is preliminary data.</text>
</comment>
<dbReference type="AlphaFoldDB" id="A0A931SCY0"/>
<accession>A0A931SCY0</accession>
<protein>
    <submittedName>
        <fullName evidence="1">Uncharacterized protein</fullName>
    </submittedName>
</protein>